<dbReference type="EMBL" id="BMDU01000002">
    <property type="protein sequence ID" value="GFZ84125.1"/>
    <property type="molecule type" value="Genomic_DNA"/>
</dbReference>
<protein>
    <recommendedName>
        <fullName evidence="3">SIR2-like domain-containing protein</fullName>
    </recommendedName>
</protein>
<proteinExistence type="predicted"/>
<gene>
    <name evidence="1" type="ORF">GCM10019071_11000</name>
</gene>
<dbReference type="Proteomes" id="UP000628109">
    <property type="component" value="Unassembled WGS sequence"/>
</dbReference>
<evidence type="ECO:0000313" key="2">
    <source>
        <dbReference type="Proteomes" id="UP000628109"/>
    </source>
</evidence>
<name>A0ABQ1ESJ4_SPHSA</name>
<keyword evidence="2" id="KW-1185">Reference proteome</keyword>
<evidence type="ECO:0008006" key="3">
    <source>
        <dbReference type="Google" id="ProtNLM"/>
    </source>
</evidence>
<evidence type="ECO:0000313" key="1">
    <source>
        <dbReference type="EMBL" id="GFZ84125.1"/>
    </source>
</evidence>
<sequence>MGSLMGHDADIAEQFEKHLNSPKQTWLLGAGVSYPANIPLMYPLTDRVMELARNDLFAADADAIRVLDFVIGDCSETSHIEHHLTHLGDLISIAERSRTGGVDIGGARVSREKLEEVHRGLIEQIASTVRWGYQAARKNGQGEVVTEAQIGSQSKAIVDISGHQKFVEAVFGTSRAGLDFVRAPVEFFTTNYDTLLEDALALAGIEFQDGFIGGGVAFWNVQNYANQTGTRAVVSKLHGSIDWYRPHSGKTNLLRVRHGDTYPGPSGSVMIYPQATKYLNTQRDPFAEIFQRFRRRLSQGNDHVLLVCGYSFGDDHINAEIEIAMSSSRNQLTVIAFNDEPNGELPPTLKDWQTKAWSQRLFVASPKGIYQGSIGPVFSVDDGNRDWWTFDGASTLLASGLPKDIQEAMA</sequence>
<reference evidence="2" key="1">
    <citation type="journal article" date="2019" name="Int. J. Syst. Evol. Microbiol.">
        <title>The Global Catalogue of Microorganisms (GCM) 10K type strain sequencing project: providing services to taxonomists for standard genome sequencing and annotation.</title>
        <authorList>
            <consortium name="The Broad Institute Genomics Platform"/>
            <consortium name="The Broad Institute Genome Sequencing Center for Infectious Disease"/>
            <person name="Wu L."/>
            <person name="Ma J."/>
        </authorList>
    </citation>
    <scope>NUCLEOTIDE SEQUENCE [LARGE SCALE GENOMIC DNA]</scope>
    <source>
        <strain evidence="2">CCM 7327</strain>
    </source>
</reference>
<dbReference type="Pfam" id="PF13289">
    <property type="entry name" value="SIR2_2"/>
    <property type="match status" value="1"/>
</dbReference>
<organism evidence="1 2">
    <name type="scientific">Sphingobium fuliginis (strain ATCC 27551)</name>
    <dbReference type="NCBI Taxonomy" id="336203"/>
    <lineage>
        <taxon>Bacteria</taxon>
        <taxon>Pseudomonadati</taxon>
        <taxon>Pseudomonadota</taxon>
        <taxon>Alphaproteobacteria</taxon>
        <taxon>Sphingomonadales</taxon>
        <taxon>Sphingomonadaceae</taxon>
        <taxon>Sphingobium</taxon>
    </lineage>
</organism>
<accession>A0ABQ1ESJ4</accession>
<comment type="caution">
    <text evidence="1">The sequence shown here is derived from an EMBL/GenBank/DDBJ whole genome shotgun (WGS) entry which is preliminary data.</text>
</comment>